<dbReference type="EC" id="2.3.2.27" evidence="4"/>
<dbReference type="InterPro" id="IPR011016">
    <property type="entry name" value="Znf_RING-CH"/>
</dbReference>
<dbReference type="CDD" id="cd16702">
    <property type="entry name" value="RING_CH-C4HC3_MARCH6"/>
    <property type="match status" value="1"/>
</dbReference>
<evidence type="ECO:0000256" key="10">
    <source>
        <dbReference type="ARBA" id="ARBA00022833"/>
    </source>
</evidence>
<evidence type="ECO:0000256" key="3">
    <source>
        <dbReference type="ARBA" id="ARBA00004906"/>
    </source>
</evidence>
<keyword evidence="16" id="KW-0436">Ligase</keyword>
<dbReference type="InterPro" id="IPR013083">
    <property type="entry name" value="Znf_RING/FYVE/PHD"/>
</dbReference>
<evidence type="ECO:0000259" key="15">
    <source>
        <dbReference type="PROSITE" id="PS51292"/>
    </source>
</evidence>
<dbReference type="InterPro" id="IPR056521">
    <property type="entry name" value="MARCHF6-like_C"/>
</dbReference>
<keyword evidence="12 14" id="KW-0472">Membrane</keyword>
<feature type="domain" description="RING-CH-type" evidence="15">
    <location>
        <begin position="1"/>
        <end position="60"/>
    </location>
</feature>
<gene>
    <name evidence="16" type="ORF">SPSC_05674</name>
</gene>
<feature type="transmembrane region" description="Helical" evidence="14">
    <location>
        <begin position="205"/>
        <end position="224"/>
    </location>
</feature>
<evidence type="ECO:0000256" key="7">
    <source>
        <dbReference type="ARBA" id="ARBA00022723"/>
    </source>
</evidence>
<feature type="compositionally biased region" description="Low complexity" evidence="13">
    <location>
        <begin position="455"/>
        <end position="472"/>
    </location>
</feature>
<keyword evidence="11 14" id="KW-1133">Transmembrane helix</keyword>
<feature type="compositionally biased region" description="Basic and acidic residues" evidence="13">
    <location>
        <begin position="1407"/>
        <end position="1419"/>
    </location>
</feature>
<feature type="transmembrane region" description="Helical" evidence="14">
    <location>
        <begin position="92"/>
        <end position="110"/>
    </location>
</feature>
<dbReference type="PANTHER" id="PTHR13145">
    <property type="entry name" value="SSM4 PROTEIN"/>
    <property type="match status" value="1"/>
</dbReference>
<evidence type="ECO:0000256" key="8">
    <source>
        <dbReference type="ARBA" id="ARBA00022771"/>
    </source>
</evidence>
<keyword evidence="6 14" id="KW-0812">Transmembrane</keyword>
<dbReference type="GO" id="GO:0016874">
    <property type="term" value="F:ligase activity"/>
    <property type="evidence" value="ECO:0007669"/>
    <property type="project" value="UniProtKB-KW"/>
</dbReference>
<keyword evidence="5" id="KW-0808">Transferase</keyword>
<dbReference type="SMART" id="SM00744">
    <property type="entry name" value="RINGv"/>
    <property type="match status" value="1"/>
</dbReference>
<evidence type="ECO:0000256" key="2">
    <source>
        <dbReference type="ARBA" id="ARBA00004141"/>
    </source>
</evidence>
<evidence type="ECO:0000256" key="9">
    <source>
        <dbReference type="ARBA" id="ARBA00022786"/>
    </source>
</evidence>
<dbReference type="PANTHER" id="PTHR13145:SF0">
    <property type="entry name" value="E3 UBIQUITIN-PROTEIN LIGASE MARCHF6"/>
    <property type="match status" value="1"/>
</dbReference>
<evidence type="ECO:0000313" key="16">
    <source>
        <dbReference type="EMBL" id="CDR88842.1"/>
    </source>
</evidence>
<keyword evidence="9" id="KW-0833">Ubl conjugation pathway</keyword>
<dbReference type="GO" id="GO:0008270">
    <property type="term" value="F:zinc ion binding"/>
    <property type="evidence" value="ECO:0007669"/>
    <property type="project" value="UniProtKB-KW"/>
</dbReference>
<feature type="transmembrane region" description="Helical" evidence="14">
    <location>
        <begin position="1122"/>
        <end position="1142"/>
    </location>
</feature>
<evidence type="ECO:0000256" key="13">
    <source>
        <dbReference type="SAM" id="MobiDB-lite"/>
    </source>
</evidence>
<dbReference type="PROSITE" id="PS51292">
    <property type="entry name" value="ZF_RING_CH"/>
    <property type="match status" value="1"/>
</dbReference>
<dbReference type="Pfam" id="PF12906">
    <property type="entry name" value="RINGv"/>
    <property type="match status" value="1"/>
</dbReference>
<feature type="compositionally biased region" description="Polar residues" evidence="13">
    <location>
        <begin position="369"/>
        <end position="384"/>
    </location>
</feature>
<dbReference type="Gene3D" id="3.30.40.10">
    <property type="entry name" value="Zinc/RING finger domain, C3HC4 (zinc finger)"/>
    <property type="match status" value="1"/>
</dbReference>
<organism evidence="16">
    <name type="scientific">Sporisorium scitamineum</name>
    <dbReference type="NCBI Taxonomy" id="49012"/>
    <lineage>
        <taxon>Eukaryota</taxon>
        <taxon>Fungi</taxon>
        <taxon>Dikarya</taxon>
        <taxon>Basidiomycota</taxon>
        <taxon>Ustilaginomycotina</taxon>
        <taxon>Ustilaginomycetes</taxon>
        <taxon>Ustilaginales</taxon>
        <taxon>Ustilaginaceae</taxon>
        <taxon>Sporisorium</taxon>
    </lineage>
</organism>
<comment type="catalytic activity">
    <reaction evidence="1">
        <text>S-ubiquitinyl-[E2 ubiquitin-conjugating enzyme]-L-cysteine + [acceptor protein]-L-lysine = [E2 ubiquitin-conjugating enzyme]-L-cysteine + N(6)-ubiquitinyl-[acceptor protein]-L-lysine.</text>
        <dbReference type="EC" id="2.3.2.27"/>
    </reaction>
</comment>
<dbReference type="GO" id="GO:0061630">
    <property type="term" value="F:ubiquitin protein ligase activity"/>
    <property type="evidence" value="ECO:0007669"/>
    <property type="project" value="UniProtKB-EC"/>
</dbReference>
<dbReference type="GO" id="GO:0005789">
    <property type="term" value="C:endoplasmic reticulum membrane"/>
    <property type="evidence" value="ECO:0007669"/>
    <property type="project" value="TreeGrafter"/>
</dbReference>
<protein>
    <recommendedName>
        <fullName evidence="4">RING-type E3 ubiquitin transferase</fullName>
        <ecNumber evidence="4">2.3.2.27</ecNumber>
    </recommendedName>
</protein>
<comment type="subcellular location">
    <subcellularLocation>
        <location evidence="2">Membrane</location>
        <topology evidence="2">Multi-pass membrane protein</topology>
    </subcellularLocation>
</comment>
<dbReference type="OrthoDB" id="264354at2759"/>
<evidence type="ECO:0000256" key="14">
    <source>
        <dbReference type="SAM" id="Phobius"/>
    </source>
</evidence>
<name>A0A127Z569_9BASI</name>
<feature type="transmembrane region" description="Helical" evidence="14">
    <location>
        <begin position="1218"/>
        <end position="1237"/>
    </location>
</feature>
<evidence type="ECO:0000256" key="6">
    <source>
        <dbReference type="ARBA" id="ARBA00022692"/>
    </source>
</evidence>
<feature type="transmembrane region" description="Helical" evidence="14">
    <location>
        <begin position="869"/>
        <end position="888"/>
    </location>
</feature>
<feature type="region of interest" description="Disordered" evidence="13">
    <location>
        <begin position="345"/>
        <end position="497"/>
    </location>
</feature>
<dbReference type="Pfam" id="PF23113">
    <property type="entry name" value="MARCHF6_C"/>
    <property type="match status" value="1"/>
</dbReference>
<dbReference type="FunFam" id="3.30.40.10:FF:000287">
    <property type="entry name" value="RING finger membrane protein"/>
    <property type="match status" value="1"/>
</dbReference>
<feature type="transmembrane region" description="Helical" evidence="14">
    <location>
        <begin position="1357"/>
        <end position="1374"/>
    </location>
</feature>
<feature type="compositionally biased region" description="Basic and acidic residues" evidence="13">
    <location>
        <begin position="1426"/>
        <end position="1437"/>
    </location>
</feature>
<feature type="transmembrane region" description="Helical" evidence="14">
    <location>
        <begin position="1162"/>
        <end position="1182"/>
    </location>
</feature>
<sequence>MEDEDLCRICRSGPEPGAPLYHPCKCTGSIRYCHQDCLVEWLQHSRKKHCELCNHSFIFYKKYRNDMPSDGNLPRYLYARRLAIRMVQISQLAARAILVGFVWLVLLPYINIHVWRFKFWSIDVAIWMGVHGSVHPFDMQVPPAANNSNPASLAATNATANASALGRSRNGSALRAGSLAHTPLSIASAKLALRSFTDKLTHDVFQGQILSCVIVVFFVGVFLLREWILQNMPQNFDIRPNVDGVQPLQPLAEAAAVQPIAPQERQAQVRAEIEPRFDQLERLLARLPVPELEAEVVPQQQANDQEAEQGHELDLQARIRRVEPGAFGQMAEALRQHIVAADEAPTHDDATPPADRGADVDGSEATIAPTHSQQPNGPSTQNLQDALDWSEDGTRLQSNPESIDATQESHRQSQAGPSNIGTEQRRDHSGPSDAMEQDASSSRPTMEQSSADSGPSNPAAAQDNAAPEAPQPHLEADTAPETNDPALDEPTEVQDDQEAWEDDFDGDDRAAPRHLDPADEAALRAAAAAAFPPPIAHPIDNDEIEIDAAEAEDPEGEIGLAEEMDGILEAVGMRGPLFGIVQNLFLMTFLCGFVMLVLVMAPYIVGRALGPGPGLIKLLVLPVKLLRYVTDPVFDSLIALGANSVWPKLAAAIGLQSAGAQEASKLAAHASTFSTPIVGWVQKYLPSFAASDTKVVAAASPIAAKTSATAAMLVRLLPASVTNSSQWKTVSDAFDVALATGLQGSLERIADSITALFVRLDAHRNGTSSTDRAFCVAFGHAYWLLILFIHQYFSKPDLHRAVAEQSAIKMFMDQHVLILKAIIFIFIELIVFPLGCGLLFDICLMPLLADASVTLWPAKMRAAPLSFAFLRWMGGTIYMFVFAQYVSATRKVLRPGVLCWIRDPNDPSFHPIREILDKKSLTQLRKIGASAVMYAAILVASVGVNTYFVRYVMGWSGMLPLRWRPFDPWTEVPVDLLLVHFAVPWVTHRIDPEKVSEAWLKTWWEGASRMLRLSSYMIGGEFREEQRRPKGNAVVAAWNALLGRQAAVEYVEDGGPCRVPADDKAITSGPLIIPLNRDGTPPTERLAEAITKQEADAKKHKPKPTYTNIYLPSNYRLRITTILTLLWLSHCVLFIFALGAPLLIGRRVTGVLGGKVREVHDFYSYAVGLTLLLVSVKMVRGVPKMWKRRVKRARWARTTPRVYIAVRVVVEVKRVSKAVFLLVGVAGLLPLVVGLLVDQFVLVPLRYRSTQIPVLHVGQIWASGVIEARLLLLSARFFGIPPSGRYARFMSNIDHVVRNGLYPRPKVRLAWKRIVSPIVLAASVLLLTPLGVAYLLASTEWVKVETREEEQLLLRKSFGALQSAMLVVVVRAVVRRRMDSWTELLKDEVFLESTELKNFEADEVEVEGGKEGGKGRREANGGVGEGGRRGEGERDEYAAEGTLPDALFV</sequence>
<dbReference type="EMBL" id="LK056689">
    <property type="protein sequence ID" value="CDR88842.1"/>
    <property type="molecule type" value="Genomic_DNA"/>
</dbReference>
<feature type="compositionally biased region" description="Polar residues" evidence="13">
    <location>
        <begin position="395"/>
        <end position="422"/>
    </location>
</feature>
<feature type="region of interest" description="Disordered" evidence="13">
    <location>
        <begin position="1404"/>
        <end position="1449"/>
    </location>
</feature>
<evidence type="ECO:0000256" key="11">
    <source>
        <dbReference type="ARBA" id="ARBA00022989"/>
    </source>
</evidence>
<accession>A0A127Z569</accession>
<evidence type="ECO:0000256" key="5">
    <source>
        <dbReference type="ARBA" id="ARBA00022679"/>
    </source>
</evidence>
<dbReference type="SUPFAM" id="SSF57850">
    <property type="entry name" value="RING/U-box"/>
    <property type="match status" value="1"/>
</dbReference>
<evidence type="ECO:0000256" key="1">
    <source>
        <dbReference type="ARBA" id="ARBA00000900"/>
    </source>
</evidence>
<feature type="compositionally biased region" description="Polar residues" evidence="13">
    <location>
        <begin position="438"/>
        <end position="454"/>
    </location>
</feature>
<feature type="transmembrane region" description="Helical" evidence="14">
    <location>
        <begin position="1257"/>
        <end position="1278"/>
    </location>
</feature>
<dbReference type="GO" id="GO:0036503">
    <property type="term" value="P:ERAD pathway"/>
    <property type="evidence" value="ECO:0007669"/>
    <property type="project" value="TreeGrafter"/>
</dbReference>
<evidence type="ECO:0000256" key="12">
    <source>
        <dbReference type="ARBA" id="ARBA00023136"/>
    </source>
</evidence>
<feature type="transmembrane region" description="Helical" evidence="14">
    <location>
        <begin position="584"/>
        <end position="605"/>
    </location>
</feature>
<reference evidence="16" key="1">
    <citation type="submission" date="2014-06" db="EMBL/GenBank/DDBJ databases">
        <authorList>
            <person name="Ju J."/>
            <person name="Zhang J."/>
        </authorList>
    </citation>
    <scope>NUCLEOTIDE SEQUENCE</scope>
    <source>
        <strain evidence="16">SscI8</strain>
    </source>
</reference>
<keyword evidence="8" id="KW-0863">Zinc-finger</keyword>
<feature type="transmembrane region" description="Helical" evidence="14">
    <location>
        <begin position="821"/>
        <end position="848"/>
    </location>
</feature>
<feature type="transmembrane region" description="Helical" evidence="14">
    <location>
        <begin position="1314"/>
        <end position="1337"/>
    </location>
</feature>
<comment type="pathway">
    <text evidence="3">Protein modification; protein ubiquitination.</text>
</comment>
<feature type="transmembrane region" description="Helical" evidence="14">
    <location>
        <begin position="773"/>
        <end position="793"/>
    </location>
</feature>
<proteinExistence type="predicted"/>
<feature type="compositionally biased region" description="Acidic residues" evidence="13">
    <location>
        <begin position="486"/>
        <end position="497"/>
    </location>
</feature>
<keyword evidence="10" id="KW-0862">Zinc</keyword>
<keyword evidence="7" id="KW-0479">Metal-binding</keyword>
<evidence type="ECO:0000256" key="4">
    <source>
        <dbReference type="ARBA" id="ARBA00012483"/>
    </source>
</evidence>
<feature type="transmembrane region" description="Helical" evidence="14">
    <location>
        <begin position="927"/>
        <end position="949"/>
    </location>
</feature>